<sequence>MLYKQNHFCLIFAVCDTRLGRKISKINIDPRIII</sequence>
<dbReference type="EMBL" id="GBXM01002334">
    <property type="protein sequence ID" value="JAI06244.1"/>
    <property type="molecule type" value="Transcribed_RNA"/>
</dbReference>
<protein>
    <submittedName>
        <fullName evidence="1">Uncharacterized protein</fullName>
    </submittedName>
</protein>
<proteinExistence type="predicted"/>
<reference evidence="1" key="1">
    <citation type="submission" date="2014-11" db="EMBL/GenBank/DDBJ databases">
        <authorList>
            <person name="Amaro Gonzalez C."/>
        </authorList>
    </citation>
    <scope>NUCLEOTIDE SEQUENCE</scope>
</reference>
<evidence type="ECO:0000313" key="1">
    <source>
        <dbReference type="EMBL" id="JAI06244.1"/>
    </source>
</evidence>
<reference evidence="1" key="2">
    <citation type="journal article" date="2015" name="Fish Shellfish Immunol.">
        <title>Early steps in the European eel (Anguilla anguilla)-Vibrio vulnificus interaction in the gills: Role of the RtxA13 toxin.</title>
        <authorList>
            <person name="Callol A."/>
            <person name="Pajuelo D."/>
            <person name="Ebbesson L."/>
            <person name="Teles M."/>
            <person name="MacKenzie S."/>
            <person name="Amaro C."/>
        </authorList>
    </citation>
    <scope>NUCLEOTIDE SEQUENCE</scope>
</reference>
<name>A0A0E9XX32_ANGAN</name>
<organism evidence="1">
    <name type="scientific">Anguilla anguilla</name>
    <name type="common">European freshwater eel</name>
    <name type="synonym">Muraena anguilla</name>
    <dbReference type="NCBI Taxonomy" id="7936"/>
    <lineage>
        <taxon>Eukaryota</taxon>
        <taxon>Metazoa</taxon>
        <taxon>Chordata</taxon>
        <taxon>Craniata</taxon>
        <taxon>Vertebrata</taxon>
        <taxon>Euteleostomi</taxon>
        <taxon>Actinopterygii</taxon>
        <taxon>Neopterygii</taxon>
        <taxon>Teleostei</taxon>
        <taxon>Anguilliformes</taxon>
        <taxon>Anguillidae</taxon>
        <taxon>Anguilla</taxon>
    </lineage>
</organism>
<accession>A0A0E9XX32</accession>
<dbReference type="AlphaFoldDB" id="A0A0E9XX32"/>